<dbReference type="Proteomes" id="UP000095192">
    <property type="component" value="Unassembled WGS sequence"/>
</dbReference>
<gene>
    <name evidence="2" type="ORF">cyc_04178</name>
</gene>
<dbReference type="VEuPathDB" id="ToxoDB:cyc_04178"/>
<evidence type="ECO:0000313" key="3">
    <source>
        <dbReference type="Proteomes" id="UP000095192"/>
    </source>
</evidence>
<reference evidence="2 3" key="1">
    <citation type="journal article" date="2016" name="BMC Genomics">
        <title>Comparative genomics reveals Cyclospora cayetanensis possesses coccidia-like metabolism and invasion components but unique surface antigens.</title>
        <authorList>
            <person name="Liu S."/>
            <person name="Wang L."/>
            <person name="Zheng H."/>
            <person name="Xu Z."/>
            <person name="Roellig D.M."/>
            <person name="Li N."/>
            <person name="Frace M.A."/>
            <person name="Tang K."/>
            <person name="Arrowood M.J."/>
            <person name="Moss D.M."/>
            <person name="Zhang L."/>
            <person name="Feng Y."/>
            <person name="Xiao L."/>
        </authorList>
    </citation>
    <scope>NUCLEOTIDE SEQUENCE [LARGE SCALE GENOMIC DNA]</scope>
    <source>
        <strain evidence="2 3">CHN_HEN01</strain>
    </source>
</reference>
<evidence type="ECO:0000313" key="2">
    <source>
        <dbReference type="EMBL" id="OEH78635.1"/>
    </source>
</evidence>
<accession>A0A1D3D5C3</accession>
<dbReference type="EMBL" id="JROU02000665">
    <property type="protein sequence ID" value="OEH78635.1"/>
    <property type="molecule type" value="Genomic_DNA"/>
</dbReference>
<name>A0A1D3D5C3_9EIME</name>
<protein>
    <submittedName>
        <fullName evidence="2">Uncharacterized protein</fullName>
    </submittedName>
</protein>
<comment type="caution">
    <text evidence="2">The sequence shown here is derived from an EMBL/GenBank/DDBJ whole genome shotgun (WGS) entry which is preliminary data.</text>
</comment>
<keyword evidence="3" id="KW-1185">Reference proteome</keyword>
<dbReference type="PROSITE" id="PS51257">
    <property type="entry name" value="PROKAR_LIPOPROTEIN"/>
    <property type="match status" value="1"/>
</dbReference>
<evidence type="ECO:0000256" key="1">
    <source>
        <dbReference type="SAM" id="MobiDB-lite"/>
    </source>
</evidence>
<sequence length="75" mass="7807">MVPLLRKAALFCSGGLILNFTPLNLSAACSADDEELDGAEGEGEETEEAQEVGEPGKRTASSEASARPSKVSRPN</sequence>
<feature type="region of interest" description="Disordered" evidence="1">
    <location>
        <begin position="31"/>
        <end position="75"/>
    </location>
</feature>
<proteinExistence type="predicted"/>
<dbReference type="AlphaFoldDB" id="A0A1D3D5C3"/>
<dbReference type="InParanoid" id="A0A1D3D5C3"/>
<organism evidence="2 3">
    <name type="scientific">Cyclospora cayetanensis</name>
    <dbReference type="NCBI Taxonomy" id="88456"/>
    <lineage>
        <taxon>Eukaryota</taxon>
        <taxon>Sar</taxon>
        <taxon>Alveolata</taxon>
        <taxon>Apicomplexa</taxon>
        <taxon>Conoidasida</taxon>
        <taxon>Coccidia</taxon>
        <taxon>Eucoccidiorida</taxon>
        <taxon>Eimeriorina</taxon>
        <taxon>Eimeriidae</taxon>
        <taxon>Cyclospora</taxon>
    </lineage>
</organism>
<feature type="compositionally biased region" description="Acidic residues" evidence="1">
    <location>
        <begin position="31"/>
        <end position="51"/>
    </location>
</feature>